<feature type="non-terminal residue" evidence="2">
    <location>
        <position position="1"/>
    </location>
</feature>
<dbReference type="Pfam" id="PF16972">
    <property type="entry name" value="TipE"/>
    <property type="match status" value="1"/>
</dbReference>
<evidence type="ECO:0000256" key="1">
    <source>
        <dbReference type="SAM" id="MobiDB-lite"/>
    </source>
</evidence>
<dbReference type="AlphaFoldDB" id="A0A8J2KRY8"/>
<sequence length="127" mass="13872">MRFLRNMISKIASPILEGTVNKRNGSGSLDCTIPSCREGCTADLMFCYFIDVEYQIGVYNTSAKSSLNNNYLTYNHSDLMSTPDVPPSQNDSSPGQPKVGVQNLESRSLETDAVRVESLAASAGKRQ</sequence>
<name>A0A8J2KRY8_9HEXA</name>
<evidence type="ECO:0000313" key="2">
    <source>
        <dbReference type="EMBL" id="CAG7817854.1"/>
    </source>
</evidence>
<reference evidence="2" key="1">
    <citation type="submission" date="2021-06" db="EMBL/GenBank/DDBJ databases">
        <authorList>
            <person name="Hodson N. C."/>
            <person name="Mongue J. A."/>
            <person name="Jaron S. K."/>
        </authorList>
    </citation>
    <scope>NUCLEOTIDE SEQUENCE</scope>
</reference>
<organism evidence="2 3">
    <name type="scientific">Allacma fusca</name>
    <dbReference type="NCBI Taxonomy" id="39272"/>
    <lineage>
        <taxon>Eukaryota</taxon>
        <taxon>Metazoa</taxon>
        <taxon>Ecdysozoa</taxon>
        <taxon>Arthropoda</taxon>
        <taxon>Hexapoda</taxon>
        <taxon>Collembola</taxon>
        <taxon>Symphypleona</taxon>
        <taxon>Sminthuridae</taxon>
        <taxon>Allacma</taxon>
    </lineage>
</organism>
<gene>
    <name evidence="2" type="ORF">AFUS01_LOCUS28394</name>
</gene>
<dbReference type="EMBL" id="CAJVCH010405506">
    <property type="protein sequence ID" value="CAG7817854.1"/>
    <property type="molecule type" value="Genomic_DNA"/>
</dbReference>
<dbReference type="OrthoDB" id="6350671at2759"/>
<feature type="region of interest" description="Disordered" evidence="1">
    <location>
        <begin position="78"/>
        <end position="108"/>
    </location>
</feature>
<comment type="caution">
    <text evidence="2">The sequence shown here is derived from an EMBL/GenBank/DDBJ whole genome shotgun (WGS) entry which is preliminary data.</text>
</comment>
<dbReference type="Proteomes" id="UP000708208">
    <property type="component" value="Unassembled WGS sequence"/>
</dbReference>
<keyword evidence="3" id="KW-1185">Reference proteome</keyword>
<evidence type="ECO:0000313" key="3">
    <source>
        <dbReference type="Proteomes" id="UP000708208"/>
    </source>
</evidence>
<accession>A0A8J2KRY8</accession>
<dbReference type="InterPro" id="IPR031578">
    <property type="entry name" value="TipE"/>
</dbReference>
<proteinExistence type="predicted"/>
<protein>
    <submittedName>
        <fullName evidence="2">Uncharacterized protein</fullName>
    </submittedName>
</protein>